<name>A0ABW8L8U9_9GAMM</name>
<dbReference type="InterPro" id="IPR045958">
    <property type="entry name" value="DUF6378"/>
</dbReference>
<evidence type="ECO:0000313" key="2">
    <source>
        <dbReference type="EMBL" id="MFK3999840.1"/>
    </source>
</evidence>
<proteinExistence type="predicted"/>
<evidence type="ECO:0000259" key="1">
    <source>
        <dbReference type="Pfam" id="PF19905"/>
    </source>
</evidence>
<organism evidence="2 3">
    <name type="scientific">Psychrobacter namhaensis</name>
    <dbReference type="NCBI Taxonomy" id="292734"/>
    <lineage>
        <taxon>Bacteria</taxon>
        <taxon>Pseudomonadati</taxon>
        <taxon>Pseudomonadota</taxon>
        <taxon>Gammaproteobacteria</taxon>
        <taxon>Moraxellales</taxon>
        <taxon>Moraxellaceae</taxon>
        <taxon>Psychrobacter</taxon>
    </lineage>
</organism>
<dbReference type="Pfam" id="PF19905">
    <property type="entry name" value="DUF6378"/>
    <property type="match status" value="1"/>
</dbReference>
<reference evidence="2 3" key="1">
    <citation type="submission" date="2024-11" db="EMBL/GenBank/DDBJ databases">
        <title>The Natural Products Discovery Center: Release of the First 8490 Sequenced Strains for Exploring Actinobacteria Biosynthetic Diversity.</title>
        <authorList>
            <person name="Kalkreuter E."/>
            <person name="Kautsar S.A."/>
            <person name="Yang D."/>
            <person name="Bader C.D."/>
            <person name="Teijaro C.N."/>
            <person name="Fluegel L."/>
            <person name="Davis C.M."/>
            <person name="Simpson J.R."/>
            <person name="Lauterbach L."/>
            <person name="Steele A.D."/>
            <person name="Gui C."/>
            <person name="Meng S."/>
            <person name="Li G."/>
            <person name="Viehrig K."/>
            <person name="Ye F."/>
            <person name="Su P."/>
            <person name="Kiefer A.F."/>
            <person name="Nichols A."/>
            <person name="Cepeda A.J."/>
            <person name="Yan W."/>
            <person name="Fan B."/>
            <person name="Jiang Y."/>
            <person name="Adhikari A."/>
            <person name="Zheng C.-J."/>
            <person name="Schuster L."/>
            <person name="Cowan T.M."/>
            <person name="Smanski M.J."/>
            <person name="Chevrette M.G."/>
            <person name="De Carvalho L.P.S."/>
            <person name="Shen B."/>
        </authorList>
    </citation>
    <scope>NUCLEOTIDE SEQUENCE [LARGE SCALE GENOMIC DNA]</scope>
    <source>
        <strain evidence="2 3">NPDC077433</strain>
    </source>
</reference>
<gene>
    <name evidence="2" type="ORF">ACI2I3_00635</name>
</gene>
<evidence type="ECO:0000313" key="3">
    <source>
        <dbReference type="Proteomes" id="UP001620234"/>
    </source>
</evidence>
<dbReference type="EMBL" id="JBJDPD010000001">
    <property type="protein sequence ID" value="MFK3999840.1"/>
    <property type="molecule type" value="Genomic_DNA"/>
</dbReference>
<accession>A0ABW8L8U9</accession>
<feature type="domain" description="DUF6378" evidence="1">
    <location>
        <begin position="93"/>
        <end position="174"/>
    </location>
</feature>
<sequence length="181" mass="20445">MSEITAGKVWLRKKDTRKPRIECRLVMIHQKADSCLGESWTASYFKGSFLEKFSSITSEKLLSDYLETESECIEDYLGHLFEVQKDNTPRAVQILNEAVSIMAERGKSYDKSGGEAERSMPKIVAMFNALTGHELTPEQGWKFMCCLKLARSEQGEYREDNYLDGAAYMALAGEEAEASSE</sequence>
<protein>
    <submittedName>
        <fullName evidence="2">DUF6378 domain-containing protein</fullName>
    </submittedName>
</protein>
<keyword evidence="3" id="KW-1185">Reference proteome</keyword>
<comment type="caution">
    <text evidence="2">The sequence shown here is derived from an EMBL/GenBank/DDBJ whole genome shotgun (WGS) entry which is preliminary data.</text>
</comment>
<dbReference type="RefSeq" id="WP_404671685.1">
    <property type="nucleotide sequence ID" value="NZ_JBJDPD010000001.1"/>
</dbReference>
<dbReference type="Proteomes" id="UP001620234">
    <property type="component" value="Unassembled WGS sequence"/>
</dbReference>